<evidence type="ECO:0000256" key="1">
    <source>
        <dbReference type="SAM" id="SignalP"/>
    </source>
</evidence>
<dbReference type="Proteomes" id="UP000184073">
    <property type="component" value="Unassembled WGS sequence"/>
</dbReference>
<dbReference type="RefSeq" id="XP_040665010.1">
    <property type="nucleotide sequence ID" value="XM_040809857.1"/>
</dbReference>
<sequence length="113" mass="12109">MQLGSILTLLCLSSGALSFKVRAFTDPGCKGDAKEVNIYDNTCKGSGLPKTQSFRVLSYGAHRQRAGFYSDGSCNALGRGWVDYWADGGSNVFRKDDCVDLGFGAYSMGSRSA</sequence>
<gene>
    <name evidence="2" type="ORF">ASPVEDRAFT_26069</name>
</gene>
<accession>A0A1L9PCI6</accession>
<organism evidence="2 3">
    <name type="scientific">Aspergillus versicolor CBS 583.65</name>
    <dbReference type="NCBI Taxonomy" id="1036611"/>
    <lineage>
        <taxon>Eukaryota</taxon>
        <taxon>Fungi</taxon>
        <taxon>Dikarya</taxon>
        <taxon>Ascomycota</taxon>
        <taxon>Pezizomycotina</taxon>
        <taxon>Eurotiomycetes</taxon>
        <taxon>Eurotiomycetidae</taxon>
        <taxon>Eurotiales</taxon>
        <taxon>Aspergillaceae</taxon>
        <taxon>Aspergillus</taxon>
        <taxon>Aspergillus subgen. Nidulantes</taxon>
    </lineage>
</organism>
<keyword evidence="1" id="KW-0732">Signal</keyword>
<reference evidence="3" key="1">
    <citation type="journal article" date="2017" name="Genome Biol.">
        <title>Comparative genomics reveals high biological diversity and specific adaptations in the industrially and medically important fungal genus Aspergillus.</title>
        <authorList>
            <person name="de Vries R.P."/>
            <person name="Riley R."/>
            <person name="Wiebenga A."/>
            <person name="Aguilar-Osorio G."/>
            <person name="Amillis S."/>
            <person name="Uchima C.A."/>
            <person name="Anderluh G."/>
            <person name="Asadollahi M."/>
            <person name="Askin M."/>
            <person name="Barry K."/>
            <person name="Battaglia E."/>
            <person name="Bayram O."/>
            <person name="Benocci T."/>
            <person name="Braus-Stromeyer S.A."/>
            <person name="Caldana C."/>
            <person name="Canovas D."/>
            <person name="Cerqueira G.C."/>
            <person name="Chen F."/>
            <person name="Chen W."/>
            <person name="Choi C."/>
            <person name="Clum A."/>
            <person name="Dos Santos R.A."/>
            <person name="Damasio A.R."/>
            <person name="Diallinas G."/>
            <person name="Emri T."/>
            <person name="Fekete E."/>
            <person name="Flipphi M."/>
            <person name="Freyberg S."/>
            <person name="Gallo A."/>
            <person name="Gournas C."/>
            <person name="Habgood R."/>
            <person name="Hainaut M."/>
            <person name="Harispe M.L."/>
            <person name="Henrissat B."/>
            <person name="Hilden K.S."/>
            <person name="Hope R."/>
            <person name="Hossain A."/>
            <person name="Karabika E."/>
            <person name="Karaffa L."/>
            <person name="Karanyi Z."/>
            <person name="Krasevec N."/>
            <person name="Kuo A."/>
            <person name="Kusch H."/>
            <person name="LaButti K."/>
            <person name="Lagendijk E.L."/>
            <person name="Lapidus A."/>
            <person name="Levasseur A."/>
            <person name="Lindquist E."/>
            <person name="Lipzen A."/>
            <person name="Logrieco A.F."/>
            <person name="MacCabe A."/>
            <person name="Maekelae M.R."/>
            <person name="Malavazi I."/>
            <person name="Melin P."/>
            <person name="Meyer V."/>
            <person name="Mielnichuk N."/>
            <person name="Miskei M."/>
            <person name="Molnar A.P."/>
            <person name="Mule G."/>
            <person name="Ngan C.Y."/>
            <person name="Orejas M."/>
            <person name="Orosz E."/>
            <person name="Ouedraogo J.P."/>
            <person name="Overkamp K.M."/>
            <person name="Park H.-S."/>
            <person name="Perrone G."/>
            <person name="Piumi F."/>
            <person name="Punt P.J."/>
            <person name="Ram A.F."/>
            <person name="Ramon A."/>
            <person name="Rauscher S."/>
            <person name="Record E."/>
            <person name="Riano-Pachon D.M."/>
            <person name="Robert V."/>
            <person name="Roehrig J."/>
            <person name="Ruller R."/>
            <person name="Salamov A."/>
            <person name="Salih N.S."/>
            <person name="Samson R.A."/>
            <person name="Sandor E."/>
            <person name="Sanguinetti M."/>
            <person name="Schuetze T."/>
            <person name="Sepcic K."/>
            <person name="Shelest E."/>
            <person name="Sherlock G."/>
            <person name="Sophianopoulou V."/>
            <person name="Squina F.M."/>
            <person name="Sun H."/>
            <person name="Susca A."/>
            <person name="Todd R.B."/>
            <person name="Tsang A."/>
            <person name="Unkles S.E."/>
            <person name="van de Wiele N."/>
            <person name="van Rossen-Uffink D."/>
            <person name="Oliveira J.V."/>
            <person name="Vesth T.C."/>
            <person name="Visser J."/>
            <person name="Yu J.-H."/>
            <person name="Zhou M."/>
            <person name="Andersen M.R."/>
            <person name="Archer D.B."/>
            <person name="Baker S.E."/>
            <person name="Benoit I."/>
            <person name="Brakhage A.A."/>
            <person name="Braus G.H."/>
            <person name="Fischer R."/>
            <person name="Frisvad J.C."/>
            <person name="Goldman G.H."/>
            <person name="Houbraken J."/>
            <person name="Oakley B."/>
            <person name="Pocsi I."/>
            <person name="Scazzocchio C."/>
            <person name="Seiboth B."/>
            <person name="vanKuyk P.A."/>
            <person name="Wortman J."/>
            <person name="Dyer P.S."/>
            <person name="Grigoriev I.V."/>
        </authorList>
    </citation>
    <scope>NUCLEOTIDE SEQUENCE [LARGE SCALE GENOMIC DNA]</scope>
    <source>
        <strain evidence="3">CBS 583.65</strain>
    </source>
</reference>
<dbReference type="EMBL" id="KV878126">
    <property type="protein sequence ID" value="OJI99247.1"/>
    <property type="molecule type" value="Genomic_DNA"/>
</dbReference>
<dbReference type="VEuPathDB" id="FungiDB:ASPVEDRAFT_26069"/>
<evidence type="ECO:0000313" key="2">
    <source>
        <dbReference type="EMBL" id="OJI99247.1"/>
    </source>
</evidence>
<keyword evidence="3" id="KW-1185">Reference proteome</keyword>
<protein>
    <recommendedName>
        <fullName evidence="4">Cyanovirin-N domain-containing protein</fullName>
    </recommendedName>
</protein>
<evidence type="ECO:0000313" key="3">
    <source>
        <dbReference type="Proteomes" id="UP000184073"/>
    </source>
</evidence>
<name>A0A1L9PCI6_ASPVE</name>
<feature type="signal peptide" evidence="1">
    <location>
        <begin position="1"/>
        <end position="18"/>
    </location>
</feature>
<evidence type="ECO:0008006" key="4">
    <source>
        <dbReference type="Google" id="ProtNLM"/>
    </source>
</evidence>
<dbReference type="GeneID" id="63725368"/>
<dbReference type="AlphaFoldDB" id="A0A1L9PCI6"/>
<dbReference type="OrthoDB" id="3598923at2759"/>
<proteinExistence type="predicted"/>
<feature type="chain" id="PRO_5009887273" description="Cyanovirin-N domain-containing protein" evidence="1">
    <location>
        <begin position="19"/>
        <end position="113"/>
    </location>
</feature>